<evidence type="ECO:0000256" key="3">
    <source>
        <dbReference type="ARBA" id="ARBA00022448"/>
    </source>
</evidence>
<keyword evidence="3 12" id="KW-0813">Transport</keyword>
<keyword evidence="10 12" id="KW-0739">Sodium transport</keyword>
<evidence type="ECO:0000313" key="14">
    <source>
        <dbReference type="EnsemblMetazoa" id="MESCA002164-PA"/>
    </source>
</evidence>
<dbReference type="OMA" id="VLPDHGY"/>
<keyword evidence="15" id="KW-1185">Reference proteome</keyword>
<evidence type="ECO:0000256" key="8">
    <source>
        <dbReference type="ARBA" id="ARBA00023065"/>
    </source>
</evidence>
<dbReference type="AlphaFoldDB" id="T1GFM0"/>
<keyword evidence="5 12" id="KW-0812">Transmembrane</keyword>
<evidence type="ECO:0000256" key="6">
    <source>
        <dbReference type="ARBA" id="ARBA00022989"/>
    </source>
</evidence>
<evidence type="ECO:0000256" key="9">
    <source>
        <dbReference type="ARBA" id="ARBA00023136"/>
    </source>
</evidence>
<dbReference type="GO" id="GO:0015280">
    <property type="term" value="F:ligand-gated sodium channel activity"/>
    <property type="evidence" value="ECO:0007669"/>
    <property type="project" value="TreeGrafter"/>
</dbReference>
<reference evidence="14" key="2">
    <citation type="submission" date="2015-06" db="UniProtKB">
        <authorList>
            <consortium name="EnsemblMetazoa"/>
        </authorList>
    </citation>
    <scope>IDENTIFICATION</scope>
</reference>
<evidence type="ECO:0000256" key="10">
    <source>
        <dbReference type="ARBA" id="ARBA00023201"/>
    </source>
</evidence>
<evidence type="ECO:0000256" key="1">
    <source>
        <dbReference type="ARBA" id="ARBA00004141"/>
    </source>
</evidence>
<dbReference type="EMBL" id="CAQQ02166493">
    <property type="status" value="NOT_ANNOTATED_CDS"/>
    <property type="molecule type" value="Genomic_DNA"/>
</dbReference>
<dbReference type="STRING" id="36166.T1GFM0"/>
<keyword evidence="9 13" id="KW-0472">Membrane</keyword>
<keyword evidence="6 13" id="KW-1133">Transmembrane helix</keyword>
<evidence type="ECO:0000256" key="7">
    <source>
        <dbReference type="ARBA" id="ARBA00023053"/>
    </source>
</evidence>
<evidence type="ECO:0000256" key="4">
    <source>
        <dbReference type="ARBA" id="ARBA00022461"/>
    </source>
</evidence>
<name>T1GFM0_MEGSC</name>
<keyword evidence="7" id="KW-0915">Sodium</keyword>
<dbReference type="Pfam" id="PF00858">
    <property type="entry name" value="ASC"/>
    <property type="match status" value="1"/>
</dbReference>
<dbReference type="PANTHER" id="PTHR11690">
    <property type="entry name" value="AMILORIDE-SENSITIVE SODIUM CHANNEL-RELATED"/>
    <property type="match status" value="1"/>
</dbReference>
<evidence type="ECO:0000256" key="5">
    <source>
        <dbReference type="ARBA" id="ARBA00022692"/>
    </source>
</evidence>
<dbReference type="GO" id="GO:0005886">
    <property type="term" value="C:plasma membrane"/>
    <property type="evidence" value="ECO:0007669"/>
    <property type="project" value="TreeGrafter"/>
</dbReference>
<organism evidence="14 15">
    <name type="scientific">Megaselia scalaris</name>
    <name type="common">Humpbacked fly</name>
    <name type="synonym">Phora scalaris</name>
    <dbReference type="NCBI Taxonomy" id="36166"/>
    <lineage>
        <taxon>Eukaryota</taxon>
        <taxon>Metazoa</taxon>
        <taxon>Ecdysozoa</taxon>
        <taxon>Arthropoda</taxon>
        <taxon>Hexapoda</taxon>
        <taxon>Insecta</taxon>
        <taxon>Pterygota</taxon>
        <taxon>Neoptera</taxon>
        <taxon>Endopterygota</taxon>
        <taxon>Diptera</taxon>
        <taxon>Brachycera</taxon>
        <taxon>Muscomorpha</taxon>
        <taxon>Platypezoidea</taxon>
        <taxon>Phoridae</taxon>
        <taxon>Megaseliini</taxon>
        <taxon>Megaselia</taxon>
    </lineage>
</organism>
<evidence type="ECO:0000256" key="12">
    <source>
        <dbReference type="RuleBase" id="RU000679"/>
    </source>
</evidence>
<feature type="transmembrane region" description="Helical" evidence="13">
    <location>
        <begin position="59"/>
        <end position="80"/>
    </location>
</feature>
<sequence>MKPKLRKTPTTKSIKSEVVHEAVIFRRSLIYQTKEFFQNSTLHGVRYIAETGRPNGEKFMWFCFTVIGTIAALVIIMSLWEKFQTNPTITGLDTDFHNQQVIFPTTVICPEEGYDETKVTDIAYKMFYDAESGERAEPFYKMLTGLSFDNLDDAFKLSLEVVEMGGSLDEMDLRKTAFDIHVKCEEIMGTASIEMKKLPAAHILIPELTNVQPHDLYETDKKWSLQFVPNRTSKIFLFSYEEHFGGDFKAQLEWAEGQESDILISKKNTYTTDDARQLSIQQRKCIFYNEFNLNYYPGDYTFSACMKECRTRKALQMCKCVPPFFKPVPGKNCRQCELSCSKTVYNIEKLNKNYDKAQDQHVQVEFLTWPIIRYKREVLFGWVDLLVSFGGIAGLFLGACCMVYRNKEILENIEEEIKKKPPKPVDLHVFPKKRRSIREQKVAPVLLGNTDGVLRPVRKPRNQKDFSGYARGFYNDSFVKDGEKRYGGYIP</sequence>
<protein>
    <submittedName>
        <fullName evidence="14">Uncharacterized protein</fullName>
    </submittedName>
</protein>
<evidence type="ECO:0000256" key="2">
    <source>
        <dbReference type="ARBA" id="ARBA00007193"/>
    </source>
</evidence>
<evidence type="ECO:0000256" key="13">
    <source>
        <dbReference type="SAM" id="Phobius"/>
    </source>
</evidence>
<reference evidence="15" key="1">
    <citation type="submission" date="2013-02" db="EMBL/GenBank/DDBJ databases">
        <authorList>
            <person name="Hughes D."/>
        </authorList>
    </citation>
    <scope>NUCLEOTIDE SEQUENCE</scope>
    <source>
        <strain>Durham</strain>
        <strain evidence="15">NC isolate 2 -- Noor lab</strain>
    </source>
</reference>
<feature type="transmembrane region" description="Helical" evidence="13">
    <location>
        <begin position="379"/>
        <end position="404"/>
    </location>
</feature>
<evidence type="ECO:0000256" key="11">
    <source>
        <dbReference type="ARBA" id="ARBA00023303"/>
    </source>
</evidence>
<dbReference type="InterPro" id="IPR001873">
    <property type="entry name" value="ENaC"/>
</dbReference>
<dbReference type="EnsemblMetazoa" id="MESCA002164-RA">
    <property type="protein sequence ID" value="MESCA002164-PA"/>
    <property type="gene ID" value="MESCA002164"/>
</dbReference>
<keyword evidence="4 12" id="KW-0894">Sodium channel</keyword>
<accession>T1GFM0</accession>
<proteinExistence type="inferred from homology"/>
<comment type="subcellular location">
    <subcellularLocation>
        <location evidence="1">Membrane</location>
        <topology evidence="1">Multi-pass membrane protein</topology>
    </subcellularLocation>
</comment>
<dbReference type="PANTHER" id="PTHR11690:SF247">
    <property type="entry name" value="PICKPOCKET 23, ISOFORM C"/>
    <property type="match status" value="1"/>
</dbReference>
<keyword evidence="8 12" id="KW-0406">Ion transport</keyword>
<keyword evidence="11 12" id="KW-0407">Ion channel</keyword>
<evidence type="ECO:0000313" key="15">
    <source>
        <dbReference type="Proteomes" id="UP000015102"/>
    </source>
</evidence>
<dbReference type="EMBL" id="CAQQ02166495">
    <property type="status" value="NOT_ANNOTATED_CDS"/>
    <property type="molecule type" value="Genomic_DNA"/>
</dbReference>
<dbReference type="HOGENOM" id="CLU_024950_2_2_1"/>
<dbReference type="EMBL" id="CAQQ02166494">
    <property type="status" value="NOT_ANNOTATED_CDS"/>
    <property type="molecule type" value="Genomic_DNA"/>
</dbReference>
<comment type="similarity">
    <text evidence="2 12">Belongs to the amiloride-sensitive sodium channel (TC 1.A.6) family.</text>
</comment>
<dbReference type="Proteomes" id="UP000015102">
    <property type="component" value="Unassembled WGS sequence"/>
</dbReference>